<dbReference type="GeneID" id="39592607"/>
<gene>
    <name evidence="2" type="ORF">EHS24_008064</name>
</gene>
<dbReference type="EMBL" id="RSCE01000006">
    <property type="protein sequence ID" value="RSH81869.1"/>
    <property type="molecule type" value="Genomic_DNA"/>
</dbReference>
<feature type="compositionally biased region" description="Basic and acidic residues" evidence="1">
    <location>
        <begin position="401"/>
        <end position="413"/>
    </location>
</feature>
<sequence>MTTRRCFAAWKDSMRAPRVLVLPAVSHAGFQAVARVLVIPVAQLGAETVVLVRSWCLAVFVPKPVLSTWHKYQHPGSFQSTPGLLGGNCSRCLLIRGVVSESTVARGGALTSHGGILPTRDGRGPHHNHVAQVRPKGSSQWSAGARRPSMICHPSGVAGSCQALDSLAIAGSLRNSIALRVPQAEAASSICRDAAGPPCPGNWGHSVPPIDAVAELRYSYYLHRSTTRKTSSRDLGRPGPESGRQLYVLQGRRQLTYLLLRRWYIHPNSNPTLQLPRSQPLQRAKLPVSSWRCQQLQPDKEPEPAHAPTGADSRLTFTTSDYQEAEEGAFVGKRFPDADVGSQSAFHSARLRSSSESLYSQTPPSVPSRDTNSRSVCRPAPPSVLTPTSTSAASPYSTPRRGMDVPHHKDTASRPRLVLWGQDQGPRPDRLHLNTVPRTSYLVDAQLDPHMRRPIKITLLLLMDLVCQV</sequence>
<proteinExistence type="predicted"/>
<feature type="compositionally biased region" description="Low complexity" evidence="1">
    <location>
        <begin position="385"/>
        <end position="399"/>
    </location>
</feature>
<evidence type="ECO:0000313" key="2">
    <source>
        <dbReference type="EMBL" id="RSH81869.1"/>
    </source>
</evidence>
<comment type="caution">
    <text evidence="2">The sequence shown here is derived from an EMBL/GenBank/DDBJ whole genome shotgun (WGS) entry which is preliminary data.</text>
</comment>
<evidence type="ECO:0000256" key="1">
    <source>
        <dbReference type="SAM" id="MobiDB-lite"/>
    </source>
</evidence>
<dbReference type="RefSeq" id="XP_028476324.1">
    <property type="nucleotide sequence ID" value="XM_028623391.1"/>
</dbReference>
<evidence type="ECO:0000313" key="3">
    <source>
        <dbReference type="Proteomes" id="UP000279236"/>
    </source>
</evidence>
<accession>A0A427XSP4</accession>
<reference evidence="2 3" key="1">
    <citation type="submission" date="2018-11" db="EMBL/GenBank/DDBJ databases">
        <title>Genome sequence of Apiotrichum porosum DSM 27194.</title>
        <authorList>
            <person name="Aliyu H."/>
            <person name="Gorte O."/>
            <person name="Ochsenreither K."/>
        </authorList>
    </citation>
    <scope>NUCLEOTIDE SEQUENCE [LARGE SCALE GENOMIC DNA]</scope>
    <source>
        <strain evidence="2 3">DSM 27194</strain>
    </source>
</reference>
<dbReference type="AlphaFoldDB" id="A0A427XSP4"/>
<organism evidence="2 3">
    <name type="scientific">Apiotrichum porosum</name>
    <dbReference type="NCBI Taxonomy" id="105984"/>
    <lineage>
        <taxon>Eukaryota</taxon>
        <taxon>Fungi</taxon>
        <taxon>Dikarya</taxon>
        <taxon>Basidiomycota</taxon>
        <taxon>Agaricomycotina</taxon>
        <taxon>Tremellomycetes</taxon>
        <taxon>Trichosporonales</taxon>
        <taxon>Trichosporonaceae</taxon>
        <taxon>Apiotrichum</taxon>
    </lineage>
</organism>
<feature type="region of interest" description="Disordered" evidence="1">
    <location>
        <begin position="346"/>
        <end position="413"/>
    </location>
</feature>
<feature type="region of interest" description="Disordered" evidence="1">
    <location>
        <begin position="286"/>
        <end position="313"/>
    </location>
</feature>
<keyword evidence="3" id="KW-1185">Reference proteome</keyword>
<feature type="compositionally biased region" description="Polar residues" evidence="1">
    <location>
        <begin position="346"/>
        <end position="375"/>
    </location>
</feature>
<name>A0A427XSP4_9TREE</name>
<protein>
    <submittedName>
        <fullName evidence="2">Uncharacterized protein</fullName>
    </submittedName>
</protein>
<feature type="region of interest" description="Disordered" evidence="1">
    <location>
        <begin position="114"/>
        <end position="145"/>
    </location>
</feature>
<dbReference type="Proteomes" id="UP000279236">
    <property type="component" value="Unassembled WGS sequence"/>
</dbReference>